<accession>A0A1R3JXH5</accession>
<dbReference type="Proteomes" id="UP000187203">
    <property type="component" value="Unassembled WGS sequence"/>
</dbReference>
<proteinExistence type="predicted"/>
<organism evidence="1 2">
    <name type="scientific">Corchorus olitorius</name>
    <dbReference type="NCBI Taxonomy" id="93759"/>
    <lineage>
        <taxon>Eukaryota</taxon>
        <taxon>Viridiplantae</taxon>
        <taxon>Streptophyta</taxon>
        <taxon>Embryophyta</taxon>
        <taxon>Tracheophyta</taxon>
        <taxon>Spermatophyta</taxon>
        <taxon>Magnoliopsida</taxon>
        <taxon>eudicotyledons</taxon>
        <taxon>Gunneridae</taxon>
        <taxon>Pentapetalae</taxon>
        <taxon>rosids</taxon>
        <taxon>malvids</taxon>
        <taxon>Malvales</taxon>
        <taxon>Malvaceae</taxon>
        <taxon>Grewioideae</taxon>
        <taxon>Apeibeae</taxon>
        <taxon>Corchorus</taxon>
    </lineage>
</organism>
<keyword evidence="2" id="KW-1185">Reference proteome</keyword>
<dbReference type="AlphaFoldDB" id="A0A1R3JXH5"/>
<sequence>MCWWVCQCLFARKWDRACPCWDADVAAEMASGLAWS</sequence>
<evidence type="ECO:0000313" key="1">
    <source>
        <dbReference type="EMBL" id="OMO99572.1"/>
    </source>
</evidence>
<name>A0A1R3JXH5_9ROSI</name>
<reference evidence="2" key="1">
    <citation type="submission" date="2013-09" db="EMBL/GenBank/DDBJ databases">
        <title>Corchorus olitorius genome sequencing.</title>
        <authorList>
            <person name="Alam M."/>
            <person name="Haque M.S."/>
            <person name="Islam M.S."/>
            <person name="Emdad E.M."/>
            <person name="Islam M.M."/>
            <person name="Ahmed B."/>
            <person name="Halim A."/>
            <person name="Hossen Q.M.M."/>
            <person name="Hossain M.Z."/>
            <person name="Ahmed R."/>
            <person name="Khan M.M."/>
            <person name="Islam R."/>
            <person name="Rashid M.M."/>
            <person name="Khan S.A."/>
            <person name="Rahman M.S."/>
            <person name="Alam M."/>
            <person name="Yahiya A.S."/>
            <person name="Khan M.S."/>
            <person name="Azam M.S."/>
            <person name="Haque T."/>
            <person name="Lashkar M.Z.H."/>
            <person name="Akhand A.I."/>
            <person name="Morshed G."/>
            <person name="Roy S."/>
            <person name="Uddin K.S."/>
            <person name="Rabeya T."/>
            <person name="Hossain A.S."/>
            <person name="Chowdhury A."/>
            <person name="Snigdha A.R."/>
            <person name="Mortoza M.S."/>
            <person name="Matin S.A."/>
            <person name="Hoque S.M.E."/>
            <person name="Islam M.K."/>
            <person name="Roy D.K."/>
            <person name="Haider R."/>
            <person name="Moosa M.M."/>
            <person name="Elias S.M."/>
            <person name="Hasan A.M."/>
            <person name="Jahan S."/>
            <person name="Shafiuddin M."/>
            <person name="Mahmood N."/>
            <person name="Shommy N.S."/>
        </authorList>
    </citation>
    <scope>NUCLEOTIDE SEQUENCE [LARGE SCALE GENOMIC DNA]</scope>
    <source>
        <strain evidence="2">cv. O-4</strain>
    </source>
</reference>
<protein>
    <submittedName>
        <fullName evidence="1">Uncharacterized protein</fullName>
    </submittedName>
</protein>
<gene>
    <name evidence="1" type="ORF">COLO4_13215</name>
</gene>
<comment type="caution">
    <text evidence="1">The sequence shown here is derived from an EMBL/GenBank/DDBJ whole genome shotgun (WGS) entry which is preliminary data.</text>
</comment>
<dbReference type="EMBL" id="AWUE01015109">
    <property type="protein sequence ID" value="OMO99572.1"/>
    <property type="molecule type" value="Genomic_DNA"/>
</dbReference>
<evidence type="ECO:0000313" key="2">
    <source>
        <dbReference type="Proteomes" id="UP000187203"/>
    </source>
</evidence>